<accession>A0A8D2L490</accession>
<feature type="compositionally biased region" description="Low complexity" evidence="12">
    <location>
        <begin position="64"/>
        <end position="76"/>
    </location>
</feature>
<evidence type="ECO:0000256" key="10">
    <source>
        <dbReference type="ARBA" id="ARBA00023136"/>
    </source>
</evidence>
<feature type="region of interest" description="Disordered" evidence="12">
    <location>
        <begin position="1"/>
        <end position="91"/>
    </location>
</feature>
<feature type="compositionally biased region" description="Low complexity" evidence="12">
    <location>
        <begin position="40"/>
        <end position="55"/>
    </location>
</feature>
<keyword evidence="5" id="KW-0812">Transmembrane</keyword>
<evidence type="ECO:0000256" key="7">
    <source>
        <dbReference type="ARBA" id="ARBA00022892"/>
    </source>
</evidence>
<evidence type="ECO:0000256" key="2">
    <source>
        <dbReference type="ARBA" id="ARBA00007891"/>
    </source>
</evidence>
<dbReference type="GO" id="GO:0015031">
    <property type="term" value="P:protein transport"/>
    <property type="evidence" value="ECO:0007669"/>
    <property type="project" value="UniProtKB-KW"/>
</dbReference>
<dbReference type="Ensembl" id="ENSVKKT00000017161.1">
    <property type="protein sequence ID" value="ENSVKKP00000016746.1"/>
    <property type="gene ID" value="ENSVKKG00000011446.1"/>
</dbReference>
<evidence type="ECO:0000256" key="9">
    <source>
        <dbReference type="ARBA" id="ARBA00022989"/>
    </source>
</evidence>
<keyword evidence="9" id="KW-1133">Transmembrane helix</keyword>
<keyword evidence="4" id="KW-0813">Transport</keyword>
<dbReference type="GO" id="GO:0016192">
    <property type="term" value="P:vesicle-mediated transport"/>
    <property type="evidence" value="ECO:0007669"/>
    <property type="project" value="UniProtKB-KW"/>
</dbReference>
<reference evidence="13" key="2">
    <citation type="submission" date="2025-09" db="UniProtKB">
        <authorList>
            <consortium name="Ensembl"/>
        </authorList>
    </citation>
    <scope>IDENTIFICATION</scope>
</reference>
<keyword evidence="8" id="KW-0653">Protein transport</keyword>
<evidence type="ECO:0000256" key="11">
    <source>
        <dbReference type="ARBA" id="ARBA00032711"/>
    </source>
</evidence>
<dbReference type="AlphaFoldDB" id="A0A8D2L490"/>
<name>A0A8D2L490_VARKO</name>
<feature type="compositionally biased region" description="Basic and acidic residues" evidence="12">
    <location>
        <begin position="15"/>
        <end position="24"/>
    </location>
</feature>
<proteinExistence type="inferred from homology"/>
<sequence length="157" mass="15605">MAADPAHPESAALSRHRDGGRAGKGEAGARAAATMEAPQRGPRAAPSAGSRAGRPLASGGGDGVMAAAAAAAAAVAGGPGPGPGPGPAPASRAELKLVRLLSRCEALAADRRDPEEWRLEKYVVALEETLLALKKHSRCVRAVGAASILLGLLNATP</sequence>
<keyword evidence="14" id="KW-1185">Reference proteome</keyword>
<evidence type="ECO:0000256" key="4">
    <source>
        <dbReference type="ARBA" id="ARBA00022448"/>
    </source>
</evidence>
<dbReference type="Proteomes" id="UP000694545">
    <property type="component" value="Unplaced"/>
</dbReference>
<keyword evidence="6" id="KW-0256">Endoplasmic reticulum</keyword>
<comment type="subcellular location">
    <subcellularLocation>
        <location evidence="1">Endoplasmic reticulum membrane</location>
        <topology evidence="1">Single-pass type IV membrane protein</topology>
    </subcellularLocation>
</comment>
<evidence type="ECO:0000256" key="1">
    <source>
        <dbReference type="ARBA" id="ARBA00004163"/>
    </source>
</evidence>
<keyword evidence="10" id="KW-0472">Membrane</keyword>
<organism evidence="13 14">
    <name type="scientific">Varanus komodoensis</name>
    <name type="common">Komodo dragon</name>
    <dbReference type="NCBI Taxonomy" id="61221"/>
    <lineage>
        <taxon>Eukaryota</taxon>
        <taxon>Metazoa</taxon>
        <taxon>Chordata</taxon>
        <taxon>Craniata</taxon>
        <taxon>Vertebrata</taxon>
        <taxon>Euteleostomi</taxon>
        <taxon>Lepidosauria</taxon>
        <taxon>Squamata</taxon>
        <taxon>Bifurcata</taxon>
        <taxon>Unidentata</taxon>
        <taxon>Episquamata</taxon>
        <taxon>Toxicofera</taxon>
        <taxon>Anguimorpha</taxon>
        <taxon>Paleoanguimorpha</taxon>
        <taxon>Varanoidea</taxon>
        <taxon>Varanidae</taxon>
        <taxon>Varanus</taxon>
    </lineage>
</organism>
<dbReference type="InterPro" id="IPR019150">
    <property type="entry name" value="Vesicle_transport_protein_Use1"/>
</dbReference>
<keyword evidence="7" id="KW-0931">ER-Golgi transport</keyword>
<evidence type="ECO:0000313" key="14">
    <source>
        <dbReference type="Proteomes" id="UP000694545"/>
    </source>
</evidence>
<evidence type="ECO:0000256" key="8">
    <source>
        <dbReference type="ARBA" id="ARBA00022927"/>
    </source>
</evidence>
<protein>
    <recommendedName>
        <fullName evidence="3">Vesicle transport protein USE1</fullName>
    </recommendedName>
    <alternativeName>
        <fullName evidence="11">USE1-like protein</fullName>
    </alternativeName>
</protein>
<comment type="similarity">
    <text evidence="2">Belongs to the USE1 family.</text>
</comment>
<dbReference type="GO" id="GO:0005789">
    <property type="term" value="C:endoplasmic reticulum membrane"/>
    <property type="evidence" value="ECO:0007669"/>
    <property type="project" value="UniProtKB-SubCell"/>
</dbReference>
<evidence type="ECO:0000256" key="3">
    <source>
        <dbReference type="ARBA" id="ARBA00015843"/>
    </source>
</evidence>
<evidence type="ECO:0000256" key="5">
    <source>
        <dbReference type="ARBA" id="ARBA00022692"/>
    </source>
</evidence>
<reference evidence="13" key="1">
    <citation type="submission" date="2025-08" db="UniProtKB">
        <authorList>
            <consortium name="Ensembl"/>
        </authorList>
    </citation>
    <scope>IDENTIFICATION</scope>
</reference>
<dbReference type="Pfam" id="PF09753">
    <property type="entry name" value="Use1"/>
    <property type="match status" value="1"/>
</dbReference>
<evidence type="ECO:0000313" key="13">
    <source>
        <dbReference type="Ensembl" id="ENSVKKP00000016746.1"/>
    </source>
</evidence>
<evidence type="ECO:0000256" key="6">
    <source>
        <dbReference type="ARBA" id="ARBA00022824"/>
    </source>
</evidence>
<evidence type="ECO:0000256" key="12">
    <source>
        <dbReference type="SAM" id="MobiDB-lite"/>
    </source>
</evidence>